<protein>
    <submittedName>
        <fullName evidence="2">Uncharacterized protein</fullName>
    </submittedName>
</protein>
<evidence type="ECO:0000313" key="1">
    <source>
        <dbReference type="EMBL" id="CAF0904876.1"/>
    </source>
</evidence>
<dbReference type="EMBL" id="CAJOBA010003533">
    <property type="protein sequence ID" value="CAF3684952.1"/>
    <property type="molecule type" value="Genomic_DNA"/>
</dbReference>
<dbReference type="EMBL" id="CAJNOK010003532">
    <property type="protein sequence ID" value="CAF0904876.1"/>
    <property type="molecule type" value="Genomic_DNA"/>
</dbReference>
<sequence length="167" mass="18066">MSDSTLLPTVDPIAVESAAPKSNLISQESAAAQSQFLTVAYNPAAHPRQISLLDTNGQPVQYTLIPSNQHISLQSAPQLQSYNMAAMPMNVPPHAMPMNIPPHANACSVCGSPAVDKCSYGISYGRPCSRLLCLSHIMELPGVRGGRYPHCPEHYQQIQQNKLCNVM</sequence>
<evidence type="ECO:0000313" key="3">
    <source>
        <dbReference type="Proteomes" id="UP000682733"/>
    </source>
</evidence>
<dbReference type="Proteomes" id="UP000682733">
    <property type="component" value="Unassembled WGS sequence"/>
</dbReference>
<organism evidence="2 3">
    <name type="scientific">Didymodactylos carnosus</name>
    <dbReference type="NCBI Taxonomy" id="1234261"/>
    <lineage>
        <taxon>Eukaryota</taxon>
        <taxon>Metazoa</taxon>
        <taxon>Spiralia</taxon>
        <taxon>Gnathifera</taxon>
        <taxon>Rotifera</taxon>
        <taxon>Eurotatoria</taxon>
        <taxon>Bdelloidea</taxon>
        <taxon>Philodinida</taxon>
        <taxon>Philodinidae</taxon>
        <taxon>Didymodactylos</taxon>
    </lineage>
</organism>
<evidence type="ECO:0000313" key="2">
    <source>
        <dbReference type="EMBL" id="CAF3684952.1"/>
    </source>
</evidence>
<accession>A0A8S2HW10</accession>
<name>A0A8S2HW10_9BILA</name>
<dbReference type="AlphaFoldDB" id="A0A8S2HW10"/>
<comment type="caution">
    <text evidence="2">The sequence shown here is derived from an EMBL/GenBank/DDBJ whole genome shotgun (WGS) entry which is preliminary data.</text>
</comment>
<reference evidence="2" key="1">
    <citation type="submission" date="2021-02" db="EMBL/GenBank/DDBJ databases">
        <authorList>
            <person name="Nowell W R."/>
        </authorList>
    </citation>
    <scope>NUCLEOTIDE SEQUENCE</scope>
</reference>
<dbReference type="Proteomes" id="UP000677228">
    <property type="component" value="Unassembled WGS sequence"/>
</dbReference>
<proteinExistence type="predicted"/>
<gene>
    <name evidence="1" type="ORF">OVA965_LOCUS9816</name>
    <name evidence="2" type="ORF">TMI583_LOCUS9812</name>
</gene>